<proteinExistence type="predicted"/>
<evidence type="ECO:0000313" key="2">
    <source>
        <dbReference type="Proteomes" id="UP000247480"/>
    </source>
</evidence>
<dbReference type="Proteomes" id="UP000247480">
    <property type="component" value="Unassembled WGS sequence"/>
</dbReference>
<dbReference type="EMBL" id="BGJZ01000092">
    <property type="protein sequence ID" value="GBH08472.1"/>
    <property type="molecule type" value="Genomic_DNA"/>
</dbReference>
<dbReference type="AlphaFoldDB" id="A0A2V0QGX4"/>
<evidence type="ECO:0000313" key="1">
    <source>
        <dbReference type="EMBL" id="GBH08472.1"/>
    </source>
</evidence>
<name>A0A2V0QGX4_PSESF</name>
<protein>
    <submittedName>
        <fullName evidence="1">Spore coat polysaccharide biosynthesis protein SpsF</fullName>
    </submittedName>
</protein>
<accession>A0A2V0QGX4</accession>
<reference evidence="1 2" key="1">
    <citation type="submission" date="2018-04" db="EMBL/GenBank/DDBJ databases">
        <title>Draft genome sequence of Pseudomonas syringae pv. actinidiae biovar 1 strains isolated from kiwifruit in Kagawa prefecture.</title>
        <authorList>
            <person name="Tabuchi M."/>
            <person name="Saito M."/>
            <person name="Fujiwara S."/>
            <person name="Sasa N."/>
            <person name="Akimitsu K."/>
            <person name="Gomi K."/>
            <person name="Konishi-Sugita S."/>
            <person name="Hamano K."/>
            <person name="Kataoka I."/>
        </authorList>
    </citation>
    <scope>NUCLEOTIDE SEQUENCE [LARGE SCALE GENOMIC DNA]</scope>
    <source>
        <strain evidence="1 2">MAFF212206</strain>
    </source>
</reference>
<organism evidence="1 2">
    <name type="scientific">Pseudomonas syringae pv. actinidiae</name>
    <dbReference type="NCBI Taxonomy" id="103796"/>
    <lineage>
        <taxon>Bacteria</taxon>
        <taxon>Pseudomonadati</taxon>
        <taxon>Pseudomonadota</taxon>
        <taxon>Gammaproteobacteria</taxon>
        <taxon>Pseudomonadales</taxon>
        <taxon>Pseudomonadaceae</taxon>
        <taxon>Pseudomonas</taxon>
        <taxon>Pseudomonas syringae</taxon>
    </lineage>
</organism>
<gene>
    <name evidence="1" type="ORF">KPSA1_01846</name>
</gene>
<dbReference type="RefSeq" id="WP_096060443.1">
    <property type="nucleotide sequence ID" value="NZ_AP019411.1"/>
</dbReference>
<comment type="caution">
    <text evidence="1">The sequence shown here is derived from an EMBL/GenBank/DDBJ whole genome shotgun (WGS) entry which is preliminary data.</text>
</comment>
<sequence length="106" mass="11955">MGLQISASGDVSYKVEDDEYRLDSSDLTEGEWVLNAPAQYKEDDEEWNVTWSAHTDHGTFTWLLNVTIGVNGSDVQDAWRTDPEGVSEVEDCMSFELQHIPDAATW</sequence>